<keyword evidence="3" id="KW-1185">Reference proteome</keyword>
<proteinExistence type="predicted"/>
<feature type="compositionally biased region" description="Pro residues" evidence="1">
    <location>
        <begin position="172"/>
        <end position="181"/>
    </location>
</feature>
<comment type="caution">
    <text evidence="2">The sequence shown here is derived from an EMBL/GenBank/DDBJ whole genome shotgun (WGS) entry which is preliminary data.</text>
</comment>
<accession>A0A9W6BJN4</accession>
<evidence type="ECO:0000256" key="1">
    <source>
        <dbReference type="SAM" id="MobiDB-lite"/>
    </source>
</evidence>
<name>A0A9W6BJN4_9CHLO</name>
<evidence type="ECO:0000313" key="2">
    <source>
        <dbReference type="EMBL" id="GLC53456.1"/>
    </source>
</evidence>
<protein>
    <submittedName>
        <fullName evidence="2">Uncharacterized protein</fullName>
    </submittedName>
</protein>
<organism evidence="2 3">
    <name type="scientific">Pleodorina starrii</name>
    <dbReference type="NCBI Taxonomy" id="330485"/>
    <lineage>
        <taxon>Eukaryota</taxon>
        <taxon>Viridiplantae</taxon>
        <taxon>Chlorophyta</taxon>
        <taxon>core chlorophytes</taxon>
        <taxon>Chlorophyceae</taxon>
        <taxon>CS clade</taxon>
        <taxon>Chlamydomonadales</taxon>
        <taxon>Volvocaceae</taxon>
        <taxon>Pleodorina</taxon>
    </lineage>
</organism>
<feature type="region of interest" description="Disordered" evidence="1">
    <location>
        <begin position="156"/>
        <end position="196"/>
    </location>
</feature>
<dbReference type="Proteomes" id="UP001165080">
    <property type="component" value="Unassembled WGS sequence"/>
</dbReference>
<evidence type="ECO:0000313" key="3">
    <source>
        <dbReference type="Proteomes" id="UP001165080"/>
    </source>
</evidence>
<dbReference type="EMBL" id="BRXU01000008">
    <property type="protein sequence ID" value="GLC53456.1"/>
    <property type="molecule type" value="Genomic_DNA"/>
</dbReference>
<dbReference type="AlphaFoldDB" id="A0A9W6BJN4"/>
<reference evidence="2 3" key="1">
    <citation type="journal article" date="2023" name="Commun. Biol.">
        <title>Reorganization of the ancestral sex-determining regions during the evolution of trioecy in Pleodorina starrii.</title>
        <authorList>
            <person name="Takahashi K."/>
            <person name="Suzuki S."/>
            <person name="Kawai-Toyooka H."/>
            <person name="Yamamoto K."/>
            <person name="Hamaji T."/>
            <person name="Ootsuki R."/>
            <person name="Yamaguchi H."/>
            <person name="Kawachi M."/>
            <person name="Higashiyama T."/>
            <person name="Nozaki H."/>
        </authorList>
    </citation>
    <scope>NUCLEOTIDE SEQUENCE [LARGE SCALE GENOMIC DNA]</scope>
    <source>
        <strain evidence="2 3">NIES-4479</strain>
    </source>
</reference>
<sequence length="196" mass="21243">MSRSYRSSLPTRLAYPEITDARAILHEPLFFNAALRDPATKQPFTPPAGTAHLGPRTLAELRAASPMTQHEPLMQAVLGAIPADWRRLLPADPLDPELPPAPDWLLSPDGSRVRSPTGVLWAVLPNGRLVPPDSEQAGAAGDADWPAACVLPGRKPRRHWTLEDHQHYNEAPPAPPPPPPGKLCNSPRDPGIETGH</sequence>
<gene>
    <name evidence="2" type="primary">PLESTMB000784</name>
    <name evidence="2" type="ORF">PLESTB_000751900</name>
</gene>